<gene>
    <name evidence="3" type="ORF">HMPREF9473_03580</name>
</gene>
<dbReference type="PATRIC" id="fig|742737.3.peg.3559"/>
<reference evidence="3 4" key="1">
    <citation type="submission" date="2011-08" db="EMBL/GenBank/DDBJ databases">
        <title>The Genome Sequence of Clostridium hathewayi WAL-18680.</title>
        <authorList>
            <consortium name="The Broad Institute Genome Sequencing Platform"/>
            <person name="Earl A."/>
            <person name="Ward D."/>
            <person name="Feldgarden M."/>
            <person name="Gevers D."/>
            <person name="Finegold S.M."/>
            <person name="Summanen P.H."/>
            <person name="Molitoris D.R."/>
            <person name="Song M."/>
            <person name="Daigneault M."/>
            <person name="Allen-Vercoe E."/>
            <person name="Young S.K."/>
            <person name="Zeng Q."/>
            <person name="Gargeya S."/>
            <person name="Fitzgerald M."/>
            <person name="Haas B."/>
            <person name="Abouelleil A."/>
            <person name="Alvarado L."/>
            <person name="Arachchi H.M."/>
            <person name="Berlin A."/>
            <person name="Brown A."/>
            <person name="Chapman S.B."/>
            <person name="Chen Z."/>
            <person name="Dunbar C."/>
            <person name="Freedman E."/>
            <person name="Gearin G."/>
            <person name="Gellesch M."/>
            <person name="Goldberg J."/>
            <person name="Griggs A."/>
            <person name="Gujja S."/>
            <person name="Heiman D."/>
            <person name="Howarth C."/>
            <person name="Larson L."/>
            <person name="Lui A."/>
            <person name="MacDonald P.J.P."/>
            <person name="Montmayeur A."/>
            <person name="Murphy C."/>
            <person name="Neiman D."/>
            <person name="Pearson M."/>
            <person name="Priest M."/>
            <person name="Roberts A."/>
            <person name="Saif S."/>
            <person name="Shea T."/>
            <person name="Shenoy N."/>
            <person name="Sisk P."/>
            <person name="Stolte C."/>
            <person name="Sykes S."/>
            <person name="Wortman J."/>
            <person name="Nusbaum C."/>
            <person name="Birren B."/>
        </authorList>
    </citation>
    <scope>NUCLEOTIDE SEQUENCE [LARGE SCALE GENOMIC DNA]</scope>
    <source>
        <strain evidence="3 4">WAL-18680</strain>
    </source>
</reference>
<evidence type="ECO:0000313" key="4">
    <source>
        <dbReference type="Proteomes" id="UP000005384"/>
    </source>
</evidence>
<dbReference type="PROSITE" id="PS51257">
    <property type="entry name" value="PROKAR_LIPOPROTEIN"/>
    <property type="match status" value="1"/>
</dbReference>
<name>G5IJA2_9FIRM</name>
<keyword evidence="1" id="KW-0732">Signal</keyword>
<accession>G5IJA2</accession>
<organism evidence="3 4">
    <name type="scientific">Hungatella hathewayi WAL-18680</name>
    <dbReference type="NCBI Taxonomy" id="742737"/>
    <lineage>
        <taxon>Bacteria</taxon>
        <taxon>Bacillati</taxon>
        <taxon>Bacillota</taxon>
        <taxon>Clostridia</taxon>
        <taxon>Lachnospirales</taxon>
        <taxon>Lachnospiraceae</taxon>
        <taxon>Hungatella</taxon>
    </lineage>
</organism>
<dbReference type="EMBL" id="ADLN01000099">
    <property type="protein sequence ID" value="EHI58404.1"/>
    <property type="molecule type" value="Genomic_DNA"/>
</dbReference>
<dbReference type="InterPro" id="IPR015168">
    <property type="entry name" value="SsuA/THI5"/>
</dbReference>
<dbReference type="HOGENOM" id="CLU_060267_0_0_9"/>
<evidence type="ECO:0000313" key="3">
    <source>
        <dbReference type="EMBL" id="EHI58404.1"/>
    </source>
</evidence>
<keyword evidence="4" id="KW-1185">Reference proteome</keyword>
<feature type="signal peptide" evidence="1">
    <location>
        <begin position="1"/>
        <end position="20"/>
    </location>
</feature>
<dbReference type="Pfam" id="PF09084">
    <property type="entry name" value="NMT1"/>
    <property type="match status" value="1"/>
</dbReference>
<dbReference type="PANTHER" id="PTHR30024:SF42">
    <property type="entry name" value="ALIPHATIC SULFONATES-BINDING PROTEIN-RELATED"/>
    <property type="match status" value="1"/>
</dbReference>
<evidence type="ECO:0000259" key="2">
    <source>
        <dbReference type="Pfam" id="PF09084"/>
    </source>
</evidence>
<dbReference type="Gene3D" id="3.40.190.10">
    <property type="entry name" value="Periplasmic binding protein-like II"/>
    <property type="match status" value="2"/>
</dbReference>
<evidence type="ECO:0000256" key="1">
    <source>
        <dbReference type="SAM" id="SignalP"/>
    </source>
</evidence>
<protein>
    <recommendedName>
        <fullName evidence="2">SsuA/THI5-like domain-containing protein</fullName>
    </recommendedName>
</protein>
<sequence>MRRRLAGVVMAAVMVTAALAGCAPKPVEATTAAPKTEAAPTGDSGMTETTTAAVSTADLPVLKVAVMPFLNSIPIKYMIDNGLDVANGFKIDTVYFANGGAMNEALAANEWEVGTLSAAAVNSLAIYGGYCIADIGHSEGGLYTLCKPDSPIAKVKGANPSYPDVYGDAETLKGAIIATNTGTISHLNVIKWLEKLGLTTEDVEIVHMDFPSAYQALMTGNCDVAALNPPTSYVAEGEGMVVTSSLTNLDVPQFDSIIVSGKAFNEKRDALVSYTKAFFQATDALQADPDMAAQLLLDWYTENGSESSIEACKTEIETRPFVTSEEAKSITIGDSVQITGEFWVSQELLDESKFPEIAKHIDDTIVKEALGY</sequence>
<feature type="domain" description="SsuA/THI5-like" evidence="2">
    <location>
        <begin position="172"/>
        <end position="292"/>
    </location>
</feature>
<proteinExistence type="predicted"/>
<feature type="chain" id="PRO_5039659928" description="SsuA/THI5-like domain-containing protein" evidence="1">
    <location>
        <begin position="21"/>
        <end position="372"/>
    </location>
</feature>
<dbReference type="AlphaFoldDB" id="G5IJA2"/>
<dbReference type="RefSeq" id="WP_006781571.1">
    <property type="nucleotide sequence ID" value="NZ_CP040506.1"/>
</dbReference>
<comment type="caution">
    <text evidence="3">The sequence shown here is derived from an EMBL/GenBank/DDBJ whole genome shotgun (WGS) entry which is preliminary data.</text>
</comment>
<dbReference type="Proteomes" id="UP000005384">
    <property type="component" value="Unassembled WGS sequence"/>
</dbReference>
<dbReference type="PANTHER" id="PTHR30024">
    <property type="entry name" value="ALIPHATIC SULFONATES-BINDING PROTEIN-RELATED"/>
    <property type="match status" value="1"/>
</dbReference>
<dbReference type="SUPFAM" id="SSF53850">
    <property type="entry name" value="Periplasmic binding protein-like II"/>
    <property type="match status" value="1"/>
</dbReference>